<accession>A0ABU9E4J1</accession>
<keyword evidence="3" id="KW-1185">Reference proteome</keyword>
<feature type="signal peptide" evidence="1">
    <location>
        <begin position="1"/>
        <end position="26"/>
    </location>
</feature>
<dbReference type="EMBL" id="JBBHLI010000001">
    <property type="protein sequence ID" value="MEK9499648.1"/>
    <property type="molecule type" value="Genomic_DNA"/>
</dbReference>
<keyword evidence="1" id="KW-0732">Signal</keyword>
<comment type="caution">
    <text evidence="2">The sequence shown here is derived from an EMBL/GenBank/DDBJ whole genome shotgun (WGS) entry which is preliminary data.</text>
</comment>
<protein>
    <submittedName>
        <fullName evidence="2">Uncharacterized protein</fullName>
    </submittedName>
</protein>
<dbReference type="RefSeq" id="WP_405278406.1">
    <property type="nucleotide sequence ID" value="NZ_CP144380.1"/>
</dbReference>
<proteinExistence type="predicted"/>
<evidence type="ECO:0000313" key="3">
    <source>
        <dbReference type="Proteomes" id="UP001484239"/>
    </source>
</evidence>
<evidence type="ECO:0000256" key="1">
    <source>
        <dbReference type="SAM" id="SignalP"/>
    </source>
</evidence>
<organism evidence="2 3">
    <name type="scientific">Gaopeijia maritima</name>
    <dbReference type="NCBI Taxonomy" id="3119007"/>
    <lineage>
        <taxon>Bacteria</taxon>
        <taxon>Pseudomonadati</taxon>
        <taxon>Gemmatimonadota</taxon>
        <taxon>Longimicrobiia</taxon>
        <taxon>Gaopeijiales</taxon>
        <taxon>Gaopeijiaceae</taxon>
        <taxon>Gaopeijia</taxon>
    </lineage>
</organism>
<dbReference type="Proteomes" id="UP001484239">
    <property type="component" value="Unassembled WGS sequence"/>
</dbReference>
<gene>
    <name evidence="2" type="ORF">WI372_01460</name>
</gene>
<name>A0ABU9E4J1_9BACT</name>
<reference evidence="2 3" key="1">
    <citation type="submission" date="2024-02" db="EMBL/GenBank/DDBJ databases">
        <title>A novel Gemmatimonadota bacterium.</title>
        <authorList>
            <person name="Du Z.-J."/>
            <person name="Ye Y.-Q."/>
        </authorList>
    </citation>
    <scope>NUCLEOTIDE SEQUENCE [LARGE SCALE GENOMIC DNA]</scope>
    <source>
        <strain evidence="2 3">DH-20</strain>
    </source>
</reference>
<evidence type="ECO:0000313" key="2">
    <source>
        <dbReference type="EMBL" id="MEK9499648.1"/>
    </source>
</evidence>
<dbReference type="PROSITE" id="PS51257">
    <property type="entry name" value="PROKAR_LIPOPROTEIN"/>
    <property type="match status" value="1"/>
</dbReference>
<feature type="chain" id="PRO_5045294417" evidence="1">
    <location>
        <begin position="27"/>
        <end position="219"/>
    </location>
</feature>
<sequence length="219" mass="24426">MKRLSLVTAAAALVLAGCGSSGPSQLPEPRPLIIQSGARLTPVDDVRMREVYDQVDDLMNVIITDPSFLISSDSDARDVYPWETLEIVPDTAYIRFQRTAPDVRDPYQIYAFLHLMREEGRIGDYLPEAEGVDDWTFELAAMKAVSDAWLLGRAYFDLAPYALLDEVMYASEAGYLPELLLALRPGEFEEARAGLDPVRVAAFEAWYRETFGEDPPGNA</sequence>